<dbReference type="GO" id="GO:0008234">
    <property type="term" value="F:cysteine-type peptidase activity"/>
    <property type="evidence" value="ECO:0007669"/>
    <property type="project" value="UniProtKB-KW"/>
</dbReference>
<dbReference type="GO" id="GO:0005615">
    <property type="term" value="C:extracellular space"/>
    <property type="evidence" value="ECO:0007669"/>
    <property type="project" value="TreeGrafter"/>
</dbReference>
<dbReference type="PROSITE" id="PS00640">
    <property type="entry name" value="THIOL_PROTEASE_ASN"/>
    <property type="match status" value="1"/>
</dbReference>
<evidence type="ECO:0000256" key="9">
    <source>
        <dbReference type="SAM" id="MobiDB-lite"/>
    </source>
</evidence>
<dbReference type="SMART" id="SM00645">
    <property type="entry name" value="Pept_C1"/>
    <property type="match status" value="1"/>
</dbReference>
<dbReference type="InterPro" id="IPR013201">
    <property type="entry name" value="Prot_inhib_I29"/>
</dbReference>
<keyword evidence="10" id="KW-0732">Signal</keyword>
<keyword evidence="7" id="KW-0865">Zymogen</keyword>
<feature type="region of interest" description="Disordered" evidence="9">
    <location>
        <begin position="415"/>
        <end position="503"/>
    </location>
</feature>
<dbReference type="GO" id="GO:0006508">
    <property type="term" value="P:proteolysis"/>
    <property type="evidence" value="ECO:0007669"/>
    <property type="project" value="UniProtKB-KW"/>
</dbReference>
<proteinExistence type="inferred from homology"/>
<dbReference type="InterPro" id="IPR000668">
    <property type="entry name" value="Peptidase_C1A_C"/>
</dbReference>
<evidence type="ECO:0000259" key="12">
    <source>
        <dbReference type="SMART" id="SM00645"/>
    </source>
</evidence>
<feature type="region of interest" description="Disordered" evidence="9">
    <location>
        <begin position="274"/>
        <end position="294"/>
    </location>
</feature>
<dbReference type="SUPFAM" id="SSF54403">
    <property type="entry name" value="Cystatin/monellin"/>
    <property type="match status" value="3"/>
</dbReference>
<dbReference type="InterPro" id="IPR025660">
    <property type="entry name" value="Pept_his_AS"/>
</dbReference>
<feature type="domain" description="Cystatin" evidence="11">
    <location>
        <begin position="628"/>
        <end position="736"/>
    </location>
</feature>
<evidence type="ECO:0000256" key="5">
    <source>
        <dbReference type="ARBA" id="ARBA00022801"/>
    </source>
</evidence>
<keyword evidence="2" id="KW-0645">Protease</keyword>
<evidence type="ECO:0000256" key="7">
    <source>
        <dbReference type="ARBA" id="ARBA00023145"/>
    </source>
</evidence>
<name>A0AAW1JHR5_POPJA</name>
<feature type="domain" description="Cystatin" evidence="11">
    <location>
        <begin position="156"/>
        <end position="264"/>
    </location>
</feature>
<dbReference type="Gene3D" id="3.10.450.10">
    <property type="match status" value="3"/>
</dbReference>
<feature type="region of interest" description="Disordered" evidence="9">
    <location>
        <begin position="331"/>
        <end position="391"/>
    </location>
</feature>
<feature type="domain" description="Cystatin" evidence="11">
    <location>
        <begin position="762"/>
        <end position="870"/>
    </location>
</feature>
<evidence type="ECO:0000256" key="1">
    <source>
        <dbReference type="ARBA" id="ARBA00009403"/>
    </source>
</evidence>
<dbReference type="CDD" id="cd00042">
    <property type="entry name" value="CY"/>
    <property type="match status" value="3"/>
</dbReference>
<dbReference type="InterPro" id="IPR000010">
    <property type="entry name" value="Cystatin_dom"/>
</dbReference>
<dbReference type="Pfam" id="PF00112">
    <property type="entry name" value="Peptidase_C1"/>
    <property type="match status" value="1"/>
</dbReference>
<dbReference type="SUPFAM" id="SSF54001">
    <property type="entry name" value="Cysteine proteinases"/>
    <property type="match status" value="1"/>
</dbReference>
<dbReference type="Pfam" id="PF00031">
    <property type="entry name" value="Cystatin"/>
    <property type="match status" value="3"/>
</dbReference>
<evidence type="ECO:0000256" key="3">
    <source>
        <dbReference type="ARBA" id="ARBA00022690"/>
    </source>
</evidence>
<dbReference type="InterPro" id="IPR000169">
    <property type="entry name" value="Pept_cys_AS"/>
</dbReference>
<dbReference type="PANTHER" id="PTHR46186">
    <property type="entry name" value="CYSTATIN"/>
    <property type="match status" value="1"/>
</dbReference>
<dbReference type="AlphaFoldDB" id="A0AAW1JHR5"/>
<dbReference type="InterPro" id="IPR025661">
    <property type="entry name" value="Pept_asp_AS"/>
</dbReference>
<feature type="compositionally biased region" description="Basic and acidic residues" evidence="9">
    <location>
        <begin position="746"/>
        <end position="756"/>
    </location>
</feature>
<dbReference type="PROSITE" id="PS00639">
    <property type="entry name" value="THIOL_PROTEASE_HIS"/>
    <property type="match status" value="1"/>
</dbReference>
<keyword evidence="3" id="KW-0646">Protease inhibitor</keyword>
<dbReference type="PROSITE" id="PS00139">
    <property type="entry name" value="THIOL_PROTEASE_CYS"/>
    <property type="match status" value="1"/>
</dbReference>
<dbReference type="Gene3D" id="3.90.70.10">
    <property type="entry name" value="Cysteine proteinases"/>
    <property type="match status" value="1"/>
</dbReference>
<keyword evidence="8" id="KW-1015">Disulfide bond</keyword>
<evidence type="ECO:0000256" key="8">
    <source>
        <dbReference type="ARBA" id="ARBA00023157"/>
    </source>
</evidence>
<keyword evidence="5" id="KW-0378">Hydrolase</keyword>
<dbReference type="PANTHER" id="PTHR46186:SF2">
    <property type="entry name" value="CYSTATIN"/>
    <property type="match status" value="1"/>
</dbReference>
<evidence type="ECO:0000259" key="13">
    <source>
        <dbReference type="SMART" id="SM00848"/>
    </source>
</evidence>
<dbReference type="GO" id="GO:0005737">
    <property type="term" value="C:cytoplasm"/>
    <property type="evidence" value="ECO:0007669"/>
    <property type="project" value="TreeGrafter"/>
</dbReference>
<keyword evidence="4" id="KW-0789">Thiol protease inhibitor</keyword>
<dbReference type="InterPro" id="IPR038765">
    <property type="entry name" value="Papain-like_cys_pep_sf"/>
</dbReference>
<dbReference type="GO" id="GO:0004869">
    <property type="term" value="F:cysteine-type endopeptidase inhibitor activity"/>
    <property type="evidence" value="ECO:0007669"/>
    <property type="project" value="UniProtKB-KW"/>
</dbReference>
<evidence type="ECO:0000256" key="10">
    <source>
        <dbReference type="SAM" id="SignalP"/>
    </source>
</evidence>
<evidence type="ECO:0000313" key="14">
    <source>
        <dbReference type="EMBL" id="KAK9703516.1"/>
    </source>
</evidence>
<keyword evidence="6" id="KW-0788">Thiol protease</keyword>
<organism evidence="14 15">
    <name type="scientific">Popillia japonica</name>
    <name type="common">Japanese beetle</name>
    <dbReference type="NCBI Taxonomy" id="7064"/>
    <lineage>
        <taxon>Eukaryota</taxon>
        <taxon>Metazoa</taxon>
        <taxon>Ecdysozoa</taxon>
        <taxon>Arthropoda</taxon>
        <taxon>Hexapoda</taxon>
        <taxon>Insecta</taxon>
        <taxon>Pterygota</taxon>
        <taxon>Neoptera</taxon>
        <taxon>Endopterygota</taxon>
        <taxon>Coleoptera</taxon>
        <taxon>Polyphaga</taxon>
        <taxon>Scarabaeiformia</taxon>
        <taxon>Scarabaeidae</taxon>
        <taxon>Rutelinae</taxon>
        <taxon>Popillia</taxon>
    </lineage>
</organism>
<dbReference type="InterPro" id="IPR039417">
    <property type="entry name" value="Peptidase_C1A_papain-like"/>
</dbReference>
<feature type="chain" id="PRO_5043844749" evidence="10">
    <location>
        <begin position="21"/>
        <end position="1189"/>
    </location>
</feature>
<dbReference type="CDD" id="cd02248">
    <property type="entry name" value="Peptidase_C1A"/>
    <property type="match status" value="1"/>
</dbReference>
<feature type="compositionally biased region" description="Basic and acidic residues" evidence="9">
    <location>
        <begin position="364"/>
        <end position="385"/>
    </location>
</feature>
<evidence type="ECO:0000313" key="15">
    <source>
        <dbReference type="Proteomes" id="UP001458880"/>
    </source>
</evidence>
<dbReference type="Pfam" id="PF08246">
    <property type="entry name" value="Inhibitor_I29"/>
    <property type="match status" value="1"/>
</dbReference>
<feature type="region of interest" description="Disordered" evidence="9">
    <location>
        <begin position="746"/>
        <end position="768"/>
    </location>
</feature>
<dbReference type="GO" id="GO:0031982">
    <property type="term" value="C:vesicle"/>
    <property type="evidence" value="ECO:0007669"/>
    <property type="project" value="TreeGrafter"/>
</dbReference>
<evidence type="ECO:0000259" key="11">
    <source>
        <dbReference type="SMART" id="SM00043"/>
    </source>
</evidence>
<reference evidence="14 15" key="1">
    <citation type="journal article" date="2024" name="BMC Genomics">
        <title>De novo assembly and annotation of Popillia japonica's genome with initial clues to its potential as an invasive pest.</title>
        <authorList>
            <person name="Cucini C."/>
            <person name="Boschi S."/>
            <person name="Funari R."/>
            <person name="Cardaioli E."/>
            <person name="Iannotti N."/>
            <person name="Marturano G."/>
            <person name="Paoli F."/>
            <person name="Bruttini M."/>
            <person name="Carapelli A."/>
            <person name="Frati F."/>
            <person name="Nardi F."/>
        </authorList>
    </citation>
    <scope>NUCLEOTIDE SEQUENCE [LARGE SCALE GENOMIC DNA]</scope>
    <source>
        <strain evidence="14">DMR45628</strain>
    </source>
</reference>
<feature type="signal peptide" evidence="10">
    <location>
        <begin position="1"/>
        <end position="20"/>
    </location>
</feature>
<feature type="domain" description="Peptidase C1A papain C-terminal" evidence="12">
    <location>
        <begin position="987"/>
        <end position="1187"/>
    </location>
</feature>
<sequence length="1189" mass="133718">MISKSLFFAFVCISLGKCESLTETAGKDILQYLNSNSEQIYLYKSIKSLDIINKEQDKYDVKTAIDVDCLQDADSPCLTKSFNCEGELQYMEKSGNFEIISLFCNPEIVENLKSEDEVIDTSTAENAEEEEYLVSIPSETEASQPESTPIPYDKGYCTGCFENVNVHAAGVQELLHTALRHLESERDKVQTVLDVLSVQRQIVSGVHYVIIVKIAPTTCPKNLVGSSEIPCAVEPNSPVEYCKIGYLQQSWISKSINIISNNCTNSQEFVPVREEETTNVIDDSKKTKSEDMSPERLREMEMQIIADAFDAFLPMAAATSIEENNEVPMTFSSMPAASSSEESGETSSSEEKQNRVKNVKRSLKQSDLDASKSDESSESKEEAVRRQKRKANDNGCDELCFPYIDIKMSVSAVRRQKRKANDNGCDDDSSSSSSSSSDEDDDNGNNKNNNNCNGKSKKPESNNDNGNGKGDDSSSSSSSSSDDDDDNNNNNNNVHKKRGMYKRDVNLSLNSEKALVRNLAEFALTESGEDTEDGVTRIVLDVIVTRKTQLEGFAYDLKIHTALADCKLPKIDYSTANLLKYHIAKAYSNCFSRTRDDTLKTYYLQVHVKEDFTSPRLIKVNNSRAKRQIPGGISETGVNDPAIVDLAHQSVAFLDRNSGHDNKLKVVEITSASKQVVSGMLYRISVKISLSDCTKSDSKLSRDCNQLQGSRVEKCDVKIWDQPWLDQGRETTFECENRAQQKFRSRRDLSQFDDHHHREKRQLVGGSSQVDVTDPTIVELAHNSTVLLDANSEHANKYKVMKITSASKQVVAGMLYKLDVAISLSDCAKTDTKPARDCNQLKESKVENCRIKIWDRPWLPNGRETTFNCDNKGELKFTSRRRRSIGRIYGQDDFEVQLSAFRDFKEKYNKVYSSKKEQIRRFKIFRKNLAKMHEFNQNERGTAVYGITKFSDLTYEEFRKRHMGLRTDLVYENEINFPQAKIPDIELPDEFDWRDKGVVTEVKNQGSCGSCWAFSTTGNVEGQYAIKHDKMYSGGLMDNAYRAIEEIGGLELESDYPYDAENEKCHYNKTLFRAQLTGAVNISQNEDDMAKWLVANGPIAIAINANAMQFYVGGVSHPWKFLCSPNSLDHGVLIVGYGVHTYPTFKKTMPYWIVKNSWGKSWGEQGYYLVYRGDGTCGVNQTPSSAVVA</sequence>
<comment type="similarity">
    <text evidence="1">Belongs to the cystatin family.</text>
</comment>
<feature type="compositionally biased region" description="Low complexity" evidence="9">
    <location>
        <begin position="332"/>
        <end position="347"/>
    </location>
</feature>
<accession>A0AAW1JHR5</accession>
<dbReference type="Gene3D" id="1.10.287.2250">
    <property type="match status" value="1"/>
</dbReference>
<dbReference type="SMART" id="SM00848">
    <property type="entry name" value="Inhibitor_I29"/>
    <property type="match status" value="1"/>
</dbReference>
<dbReference type="EMBL" id="JASPKY010000368">
    <property type="protein sequence ID" value="KAK9703516.1"/>
    <property type="molecule type" value="Genomic_DNA"/>
</dbReference>
<gene>
    <name evidence="14" type="ORF">QE152_g29291</name>
</gene>
<feature type="compositionally biased region" description="Low complexity" evidence="9">
    <location>
        <begin position="445"/>
        <end position="454"/>
    </location>
</feature>
<keyword evidence="15" id="KW-1185">Reference proteome</keyword>
<evidence type="ECO:0000256" key="6">
    <source>
        <dbReference type="ARBA" id="ARBA00022807"/>
    </source>
</evidence>
<comment type="caution">
    <text evidence="14">The sequence shown here is derived from an EMBL/GenBank/DDBJ whole genome shotgun (WGS) entry which is preliminary data.</text>
</comment>
<dbReference type="InterPro" id="IPR046350">
    <property type="entry name" value="Cystatin_sf"/>
</dbReference>
<dbReference type="Proteomes" id="UP001458880">
    <property type="component" value="Unassembled WGS sequence"/>
</dbReference>
<dbReference type="SMART" id="SM00043">
    <property type="entry name" value="CY"/>
    <property type="match status" value="3"/>
</dbReference>
<evidence type="ECO:0000256" key="2">
    <source>
        <dbReference type="ARBA" id="ARBA00022670"/>
    </source>
</evidence>
<feature type="domain" description="Cathepsin propeptide inhibitor" evidence="13">
    <location>
        <begin position="901"/>
        <end position="958"/>
    </location>
</feature>
<dbReference type="PRINTS" id="PR00705">
    <property type="entry name" value="PAPAIN"/>
</dbReference>
<evidence type="ECO:0000256" key="4">
    <source>
        <dbReference type="ARBA" id="ARBA00022704"/>
    </source>
</evidence>
<protein>
    <submittedName>
        <fullName evidence="14">Cathepsin propeptide inhibitor domain (I29)</fullName>
    </submittedName>
</protein>